<protein>
    <submittedName>
        <fullName evidence="1">Uncharacterized protein</fullName>
    </submittedName>
</protein>
<dbReference type="Proteomes" id="UP000198847">
    <property type="component" value="Unassembled WGS sequence"/>
</dbReference>
<proteinExistence type="predicted"/>
<dbReference type="AlphaFoldDB" id="A0A1H8X4G0"/>
<reference evidence="1 2" key="1">
    <citation type="submission" date="2016-10" db="EMBL/GenBank/DDBJ databases">
        <authorList>
            <person name="de Groot N.N."/>
        </authorList>
    </citation>
    <scope>NUCLEOTIDE SEQUENCE [LARGE SCALE GENOMIC DNA]</scope>
    <source>
        <strain evidence="1 2">DSM 13305</strain>
    </source>
</reference>
<keyword evidence="2" id="KW-1185">Reference proteome</keyword>
<sequence length="49" mass="5293">MINRTAVKVDYKGSPLSQPFPDNPKTAYGYRLSVVIASPSLAGQSVIVR</sequence>
<dbReference type="EMBL" id="FODY01000020">
    <property type="protein sequence ID" value="SEP34759.1"/>
    <property type="molecule type" value="Genomic_DNA"/>
</dbReference>
<accession>A0A1H8X4G0</accession>
<evidence type="ECO:0000313" key="1">
    <source>
        <dbReference type="EMBL" id="SEP34759.1"/>
    </source>
</evidence>
<evidence type="ECO:0000313" key="2">
    <source>
        <dbReference type="Proteomes" id="UP000198847"/>
    </source>
</evidence>
<name>A0A1H8X4G0_9FIRM</name>
<gene>
    <name evidence="1" type="ORF">SAMN04490178_12017</name>
</gene>
<organism evidence="1 2">
    <name type="scientific">Propionispora vibrioides</name>
    <dbReference type="NCBI Taxonomy" id="112903"/>
    <lineage>
        <taxon>Bacteria</taxon>
        <taxon>Bacillati</taxon>
        <taxon>Bacillota</taxon>
        <taxon>Negativicutes</taxon>
        <taxon>Selenomonadales</taxon>
        <taxon>Sporomusaceae</taxon>
        <taxon>Propionispora</taxon>
    </lineage>
</organism>